<proteinExistence type="predicted"/>
<keyword evidence="2" id="KW-1185">Reference proteome</keyword>
<gene>
    <name evidence="1" type="ORF">ACFPPD_01495</name>
</gene>
<protein>
    <submittedName>
        <fullName evidence="1">Uncharacterized protein</fullName>
    </submittedName>
</protein>
<reference evidence="2" key="1">
    <citation type="journal article" date="2019" name="Int. J. Syst. Evol. Microbiol.">
        <title>The Global Catalogue of Microorganisms (GCM) 10K type strain sequencing project: providing services to taxonomists for standard genome sequencing and annotation.</title>
        <authorList>
            <consortium name="The Broad Institute Genomics Platform"/>
            <consortium name="The Broad Institute Genome Sequencing Center for Infectious Disease"/>
            <person name="Wu L."/>
            <person name="Ma J."/>
        </authorList>
    </citation>
    <scope>NUCLEOTIDE SEQUENCE [LARGE SCALE GENOMIC DNA]</scope>
    <source>
        <strain evidence="2">CCUG 57113</strain>
    </source>
</reference>
<accession>A0ABW0LQT0</accession>
<dbReference type="Proteomes" id="UP001596105">
    <property type="component" value="Unassembled WGS sequence"/>
</dbReference>
<comment type="caution">
    <text evidence="1">The sequence shown here is derived from an EMBL/GenBank/DDBJ whole genome shotgun (WGS) entry which is preliminary data.</text>
</comment>
<sequence length="111" mass="12811">MNQRLPIPGGVRRAVQGGLHHEPVVQLRAIFGVTYFYPVFKVRVVQFGNDDLSDFYGNYNNVTAIVFREVLHRTFSGITIQCPAGYLLHKTLCSKRRTFRLIPVNREQQFD</sequence>
<evidence type="ECO:0000313" key="1">
    <source>
        <dbReference type="EMBL" id="MFC5467372.1"/>
    </source>
</evidence>
<dbReference type="EMBL" id="JBHSMH010000004">
    <property type="protein sequence ID" value="MFC5467372.1"/>
    <property type="molecule type" value="Genomic_DNA"/>
</dbReference>
<evidence type="ECO:0000313" key="2">
    <source>
        <dbReference type="Proteomes" id="UP001596105"/>
    </source>
</evidence>
<name>A0ABW0LQT0_9BACL</name>
<dbReference type="RefSeq" id="WP_209747340.1">
    <property type="nucleotide sequence ID" value="NZ_JBHSMH010000004.1"/>
</dbReference>
<organism evidence="1 2">
    <name type="scientific">Cohnella suwonensis</name>
    <dbReference type="NCBI Taxonomy" id="696072"/>
    <lineage>
        <taxon>Bacteria</taxon>
        <taxon>Bacillati</taxon>
        <taxon>Bacillota</taxon>
        <taxon>Bacilli</taxon>
        <taxon>Bacillales</taxon>
        <taxon>Paenibacillaceae</taxon>
        <taxon>Cohnella</taxon>
    </lineage>
</organism>